<organism evidence="1 2">
    <name type="scientific">Bipolaris victoriae (strain FI3)</name>
    <name type="common">Victoria blight of oats agent</name>
    <name type="synonym">Cochliobolus victoriae</name>
    <dbReference type="NCBI Taxonomy" id="930091"/>
    <lineage>
        <taxon>Eukaryota</taxon>
        <taxon>Fungi</taxon>
        <taxon>Dikarya</taxon>
        <taxon>Ascomycota</taxon>
        <taxon>Pezizomycotina</taxon>
        <taxon>Dothideomycetes</taxon>
        <taxon>Pleosporomycetidae</taxon>
        <taxon>Pleosporales</taxon>
        <taxon>Pleosporineae</taxon>
        <taxon>Pleosporaceae</taxon>
        <taxon>Bipolaris</taxon>
    </lineage>
</organism>
<dbReference type="Proteomes" id="UP000054337">
    <property type="component" value="Unassembled WGS sequence"/>
</dbReference>
<proteinExistence type="predicted"/>
<dbReference type="EMBL" id="KI968695">
    <property type="protein sequence ID" value="EUN32075.1"/>
    <property type="molecule type" value="Genomic_DNA"/>
</dbReference>
<dbReference type="AlphaFoldDB" id="W7F1U8"/>
<sequence length="53" mass="5912">PFIAQSTLADLNQGSSWRAKRLVRRHLTSDSHPVSSVLLQLLLRAIEANPFCP</sequence>
<keyword evidence="2" id="KW-1185">Reference proteome</keyword>
<dbReference type="HOGENOM" id="CLU_3074114_0_0_1"/>
<gene>
    <name evidence="1" type="ORF">COCVIDRAFT_86073</name>
</gene>
<dbReference type="GeneID" id="26258406"/>
<evidence type="ECO:0000313" key="2">
    <source>
        <dbReference type="Proteomes" id="UP000054337"/>
    </source>
</evidence>
<dbReference type="RefSeq" id="XP_014561707.1">
    <property type="nucleotide sequence ID" value="XM_014706221.1"/>
</dbReference>
<accession>W7F1U8</accession>
<evidence type="ECO:0000313" key="1">
    <source>
        <dbReference type="EMBL" id="EUN32075.1"/>
    </source>
</evidence>
<protein>
    <submittedName>
        <fullName evidence="1">Uncharacterized protein</fullName>
    </submittedName>
</protein>
<feature type="non-terminal residue" evidence="1">
    <location>
        <position position="1"/>
    </location>
</feature>
<name>W7F1U8_BIPV3</name>
<reference evidence="1 2" key="1">
    <citation type="journal article" date="2013" name="PLoS Genet.">
        <title>Comparative genome structure, secondary metabolite, and effector coding capacity across Cochliobolus pathogens.</title>
        <authorList>
            <person name="Condon B.J."/>
            <person name="Leng Y."/>
            <person name="Wu D."/>
            <person name="Bushley K.E."/>
            <person name="Ohm R.A."/>
            <person name="Otillar R."/>
            <person name="Martin J."/>
            <person name="Schackwitz W."/>
            <person name="Grimwood J."/>
            <person name="MohdZainudin N."/>
            <person name="Xue C."/>
            <person name="Wang R."/>
            <person name="Manning V.A."/>
            <person name="Dhillon B."/>
            <person name="Tu Z.J."/>
            <person name="Steffenson B.J."/>
            <person name="Salamov A."/>
            <person name="Sun H."/>
            <person name="Lowry S."/>
            <person name="LaButti K."/>
            <person name="Han J."/>
            <person name="Copeland A."/>
            <person name="Lindquist E."/>
            <person name="Barry K."/>
            <person name="Schmutz J."/>
            <person name="Baker S.E."/>
            <person name="Ciuffetti L.M."/>
            <person name="Grigoriev I.V."/>
            <person name="Zhong S."/>
            <person name="Turgeon B.G."/>
        </authorList>
    </citation>
    <scope>NUCLEOTIDE SEQUENCE [LARGE SCALE GENOMIC DNA]</scope>
    <source>
        <strain evidence="1 2">FI3</strain>
    </source>
</reference>